<evidence type="ECO:0000256" key="7">
    <source>
        <dbReference type="ARBA" id="ARBA00022898"/>
    </source>
</evidence>
<keyword evidence="12" id="KW-1185">Reference proteome</keyword>
<evidence type="ECO:0000259" key="10">
    <source>
        <dbReference type="Pfam" id="PF00155"/>
    </source>
</evidence>
<evidence type="ECO:0000256" key="1">
    <source>
        <dbReference type="ARBA" id="ARBA00001933"/>
    </source>
</evidence>
<evidence type="ECO:0000313" key="11">
    <source>
        <dbReference type="EMBL" id="KTB48695.1"/>
    </source>
</evidence>
<dbReference type="EMBL" id="LFDV01000002">
    <property type="protein sequence ID" value="KTB48695.1"/>
    <property type="molecule type" value="Genomic_DNA"/>
</dbReference>
<dbReference type="InterPro" id="IPR015421">
    <property type="entry name" value="PyrdxlP-dep_Trfase_major"/>
</dbReference>
<keyword evidence="8 9" id="KW-0368">Histidine biosynthesis</keyword>
<comment type="pathway">
    <text evidence="9">Amino-acid biosynthesis; L-histidine biosynthesis; L-histidine from 5-phospho-alpha-D-ribose 1-diphosphate: step 7/9.</text>
</comment>
<dbReference type="InterPro" id="IPR005861">
    <property type="entry name" value="HisP_aminotrans"/>
</dbReference>
<keyword evidence="4 9" id="KW-0032">Aminotransferase</keyword>
<dbReference type="GO" id="GO:0004400">
    <property type="term" value="F:histidinol-phosphate transaminase activity"/>
    <property type="evidence" value="ECO:0007669"/>
    <property type="project" value="UniProtKB-UniRule"/>
</dbReference>
<dbReference type="HAMAP" id="MF_01023">
    <property type="entry name" value="HisC_aminotrans_2"/>
    <property type="match status" value="1"/>
</dbReference>
<sequence length="361" mass="40102">MDLKKFMRPELDRFAGYAACKSPEALDDVTRALGICKLDANENVYGPSPRVRSAFASFNDAHIYPDSCQTELRKALAGYTGVPADRIVAGSGSDQLIDLLVRLFISPGDEVLTATPTFAMYKFFTELSAGKFIGVPRDQDFNFTPEKLLSAVSNKTKLVFIAMPNNPTGTQVSKRTIEKILETGLPVVVDEAYYEFTGQTMAPEIGKHPNLMVLRTFSKWAGLAGLRVGYGLFPEDVVTRLDAIKDPYCVNTAAVAAARESLKDIDYLMSNVRLIVSERERLFQALAGIEYLKPYPSAANFILCKINGKDAAEIQRVLERRGILVRYFNSPQMENYLRFSIGRPGDTDRLIAQLRKIGEIT</sequence>
<dbReference type="Gene3D" id="3.40.640.10">
    <property type="entry name" value="Type I PLP-dependent aspartate aminotransferase-like (Major domain)"/>
    <property type="match status" value="1"/>
</dbReference>
<dbReference type="SUPFAM" id="SSF53383">
    <property type="entry name" value="PLP-dependent transferases"/>
    <property type="match status" value="1"/>
</dbReference>
<accession>A0A0W0GJE6</accession>
<keyword evidence="6 9" id="KW-0808">Transferase</keyword>
<dbReference type="CDD" id="cd00609">
    <property type="entry name" value="AAT_like"/>
    <property type="match status" value="1"/>
</dbReference>
<dbReference type="OrthoDB" id="9813612at2"/>
<keyword evidence="7 9" id="KW-0663">Pyridoxal phosphate</keyword>
<dbReference type="Gene3D" id="3.90.1150.10">
    <property type="entry name" value="Aspartate Aminotransferase, domain 1"/>
    <property type="match status" value="1"/>
</dbReference>
<evidence type="ECO:0000256" key="2">
    <source>
        <dbReference type="ARBA" id="ARBA00007970"/>
    </source>
</evidence>
<dbReference type="GO" id="GO:0030170">
    <property type="term" value="F:pyridoxal phosphate binding"/>
    <property type="evidence" value="ECO:0007669"/>
    <property type="project" value="InterPro"/>
</dbReference>
<comment type="cofactor">
    <cofactor evidence="1 9">
        <name>pyridoxal 5'-phosphate</name>
        <dbReference type="ChEBI" id="CHEBI:597326"/>
    </cofactor>
</comment>
<dbReference type="Pfam" id="PF00155">
    <property type="entry name" value="Aminotran_1_2"/>
    <property type="match status" value="1"/>
</dbReference>
<dbReference type="STRING" id="1217799.DEALK_15420"/>
<evidence type="ECO:0000256" key="9">
    <source>
        <dbReference type="HAMAP-Rule" id="MF_01023"/>
    </source>
</evidence>
<evidence type="ECO:0000256" key="5">
    <source>
        <dbReference type="ARBA" id="ARBA00022605"/>
    </source>
</evidence>
<dbReference type="InterPro" id="IPR015424">
    <property type="entry name" value="PyrdxlP-dep_Trfase"/>
</dbReference>
<proteinExistence type="inferred from homology"/>
<dbReference type="PATRIC" id="fig|1217799.6.peg.1590"/>
<dbReference type="PANTHER" id="PTHR42885">
    <property type="entry name" value="HISTIDINOL-PHOSPHATE AMINOTRANSFERASE-RELATED"/>
    <property type="match status" value="1"/>
</dbReference>
<comment type="caution">
    <text evidence="11">The sequence shown here is derived from an EMBL/GenBank/DDBJ whole genome shotgun (WGS) entry which is preliminary data.</text>
</comment>
<dbReference type="UniPathway" id="UPA00031">
    <property type="reaction ID" value="UER00012"/>
</dbReference>
<evidence type="ECO:0000256" key="6">
    <source>
        <dbReference type="ARBA" id="ARBA00022679"/>
    </source>
</evidence>
<evidence type="ECO:0000256" key="3">
    <source>
        <dbReference type="ARBA" id="ARBA00011738"/>
    </source>
</evidence>
<comment type="similarity">
    <text evidence="2 9">Belongs to the class-II pyridoxal-phosphate-dependent aminotransferase family. Histidinol-phosphate aminotransferase subfamily.</text>
</comment>
<keyword evidence="5 9" id="KW-0028">Amino-acid biosynthesis</keyword>
<dbReference type="AlphaFoldDB" id="A0A0W0GJE6"/>
<gene>
    <name evidence="9" type="primary">hisC</name>
    <name evidence="11" type="ORF">DEALK_15420</name>
</gene>
<evidence type="ECO:0000256" key="4">
    <source>
        <dbReference type="ARBA" id="ARBA00022576"/>
    </source>
</evidence>
<dbReference type="EC" id="2.6.1.9" evidence="9"/>
<name>A0A0W0GJE6_9CHLR</name>
<reference evidence="11 12" key="1">
    <citation type="submission" date="2015-06" db="EMBL/GenBank/DDBJ databases">
        <title>Genome sequence of the organohalide-respiring Dehalogenimonas alkenigignens type strain (IP3-3T).</title>
        <authorList>
            <person name="Key T.A."/>
            <person name="Richmond D.P."/>
            <person name="Bowman K.S."/>
            <person name="Cho Y.-J."/>
            <person name="Chun J."/>
            <person name="da Costa M.S."/>
            <person name="Rainey F.A."/>
            <person name="Moe W.M."/>
        </authorList>
    </citation>
    <scope>NUCLEOTIDE SEQUENCE [LARGE SCALE GENOMIC DNA]</scope>
    <source>
        <strain evidence="11 12">IP3-3</strain>
    </source>
</reference>
<dbReference type="GO" id="GO:0000105">
    <property type="term" value="P:L-histidine biosynthetic process"/>
    <property type="evidence" value="ECO:0007669"/>
    <property type="project" value="UniProtKB-UniRule"/>
</dbReference>
<feature type="modified residue" description="N6-(pyridoxal phosphate)lysine" evidence="9">
    <location>
        <position position="219"/>
    </location>
</feature>
<evidence type="ECO:0000313" key="12">
    <source>
        <dbReference type="Proteomes" id="UP000053947"/>
    </source>
</evidence>
<evidence type="ECO:0000256" key="8">
    <source>
        <dbReference type="ARBA" id="ARBA00023102"/>
    </source>
</evidence>
<protein>
    <recommendedName>
        <fullName evidence="9">Histidinol-phosphate aminotransferase</fullName>
        <ecNumber evidence="9">2.6.1.9</ecNumber>
    </recommendedName>
    <alternativeName>
        <fullName evidence="9">Imidazole acetol-phosphate transaminase</fullName>
    </alternativeName>
</protein>
<dbReference type="NCBIfam" id="TIGR01141">
    <property type="entry name" value="hisC"/>
    <property type="match status" value="1"/>
</dbReference>
<dbReference type="Proteomes" id="UP000053947">
    <property type="component" value="Unassembled WGS sequence"/>
</dbReference>
<dbReference type="InterPro" id="IPR015422">
    <property type="entry name" value="PyrdxlP-dep_Trfase_small"/>
</dbReference>
<comment type="catalytic activity">
    <reaction evidence="9">
        <text>L-histidinol phosphate + 2-oxoglutarate = 3-(imidazol-4-yl)-2-oxopropyl phosphate + L-glutamate</text>
        <dbReference type="Rhea" id="RHEA:23744"/>
        <dbReference type="ChEBI" id="CHEBI:16810"/>
        <dbReference type="ChEBI" id="CHEBI:29985"/>
        <dbReference type="ChEBI" id="CHEBI:57766"/>
        <dbReference type="ChEBI" id="CHEBI:57980"/>
        <dbReference type="EC" id="2.6.1.9"/>
    </reaction>
</comment>
<organism evidence="11 12">
    <name type="scientific">Dehalogenimonas alkenigignens</name>
    <dbReference type="NCBI Taxonomy" id="1217799"/>
    <lineage>
        <taxon>Bacteria</taxon>
        <taxon>Bacillati</taxon>
        <taxon>Chloroflexota</taxon>
        <taxon>Dehalococcoidia</taxon>
        <taxon>Dehalococcoidales</taxon>
        <taxon>Dehalococcoidaceae</taxon>
        <taxon>Dehalogenimonas</taxon>
    </lineage>
</organism>
<dbReference type="InterPro" id="IPR004839">
    <property type="entry name" value="Aminotransferase_I/II_large"/>
</dbReference>
<dbReference type="RefSeq" id="WP_058439638.1">
    <property type="nucleotide sequence ID" value="NZ_KQ758903.1"/>
</dbReference>
<comment type="subunit">
    <text evidence="3 9">Homodimer.</text>
</comment>
<dbReference type="PANTHER" id="PTHR42885:SF2">
    <property type="entry name" value="HISTIDINOL-PHOSPHATE AMINOTRANSFERASE"/>
    <property type="match status" value="1"/>
</dbReference>
<feature type="domain" description="Aminotransferase class I/classII large" evidence="10">
    <location>
        <begin position="36"/>
        <end position="353"/>
    </location>
</feature>